<dbReference type="PANTHER" id="PTHR11771">
    <property type="entry name" value="LIPOXYGENASE"/>
    <property type="match status" value="1"/>
</dbReference>
<dbReference type="SUPFAM" id="SSF48484">
    <property type="entry name" value="Lipoxigenase"/>
    <property type="match status" value="2"/>
</dbReference>
<dbReference type="Gene3D" id="1.20.245.10">
    <property type="entry name" value="Lipoxygenase-1, Domain 5"/>
    <property type="match status" value="1"/>
</dbReference>
<dbReference type="GO" id="GO:0031408">
    <property type="term" value="P:oxylipin biosynthetic process"/>
    <property type="evidence" value="ECO:0007669"/>
    <property type="project" value="UniProtKB-UniRule"/>
</dbReference>
<keyword evidence="10" id="KW-0443">Lipid metabolism</keyword>
<keyword evidence="3 14" id="KW-0444">Lipid biosynthesis</keyword>
<dbReference type="InterPro" id="IPR020834">
    <property type="entry name" value="LipOase_CS"/>
</dbReference>
<comment type="similarity">
    <text evidence="2 13">Belongs to the lipoxygenase family.</text>
</comment>
<evidence type="ECO:0000256" key="9">
    <source>
        <dbReference type="ARBA" id="ARBA00023004"/>
    </source>
</evidence>
<dbReference type="Gene3D" id="4.10.375.10">
    <property type="entry name" value="Lipoxygenase-1, Domain 2"/>
    <property type="match status" value="1"/>
</dbReference>
<dbReference type="SUPFAM" id="SSF49723">
    <property type="entry name" value="Lipase/lipooxygenase domain (PLAT/LH2 domain)"/>
    <property type="match status" value="1"/>
</dbReference>
<comment type="function">
    <text evidence="14">Plant lipoxygenase may be involved in a number of diverse aspects of plant physiology including growth and development, pest resistance, and senescence or responses to wounding.</text>
</comment>
<dbReference type="Gene3D" id="2.60.60.20">
    <property type="entry name" value="PLAT/LH2 domain"/>
    <property type="match status" value="1"/>
</dbReference>
<dbReference type="FunFam" id="3.10.450.60:FF:000002">
    <property type="entry name" value="Lipoxygenase"/>
    <property type="match status" value="1"/>
</dbReference>
<dbReference type="GO" id="GO:0016702">
    <property type="term" value="F:oxidoreductase activity, acting on single donors with incorporation of molecular oxygen, incorporation of two atoms of oxygen"/>
    <property type="evidence" value="ECO:0007669"/>
    <property type="project" value="InterPro"/>
</dbReference>
<dbReference type="Proteomes" id="UP000797356">
    <property type="component" value="Chromosome 5"/>
</dbReference>
<evidence type="ECO:0000256" key="10">
    <source>
        <dbReference type="ARBA" id="ARBA00023098"/>
    </source>
</evidence>
<comment type="caution">
    <text evidence="12">Lacks conserved residue(s) required for the propagation of feature annotation.</text>
</comment>
<dbReference type="InterPro" id="IPR027433">
    <property type="entry name" value="Lipoxygenase_dom_3"/>
</dbReference>
<keyword evidence="9 13" id="KW-0408">Iron</keyword>
<accession>A0A8K0I959</accession>
<dbReference type="InterPro" id="IPR036226">
    <property type="entry name" value="LipOase_C_sf"/>
</dbReference>
<keyword evidence="6" id="KW-0276">Fatty acid metabolism</keyword>
<reference evidence="17" key="1">
    <citation type="journal article" date="2017" name="Gigascience">
        <title>The genome draft of coconut (Cocos nucifera).</title>
        <authorList>
            <person name="Xiao Y."/>
            <person name="Xu P."/>
            <person name="Fan H."/>
            <person name="Baudouin L."/>
            <person name="Xia W."/>
            <person name="Bocs S."/>
            <person name="Xu J."/>
            <person name="Li Q."/>
            <person name="Guo A."/>
            <person name="Zhou L."/>
            <person name="Li J."/>
            <person name="Wu Y."/>
            <person name="Ma Z."/>
            <person name="Armero A."/>
            <person name="Issali A.E."/>
            <person name="Liu N."/>
            <person name="Peng M."/>
            <person name="Yang Y."/>
        </authorList>
    </citation>
    <scope>NUCLEOTIDE SEQUENCE</scope>
    <source>
        <tissue evidence="17">Spear leaf of Hainan Tall coconut</tissue>
    </source>
</reference>
<keyword evidence="7 13" id="KW-0223">Dioxygenase</keyword>
<evidence type="ECO:0000259" key="16">
    <source>
        <dbReference type="PROSITE" id="PS51393"/>
    </source>
</evidence>
<dbReference type="InterPro" id="IPR001024">
    <property type="entry name" value="PLAT/LH2_dom"/>
</dbReference>
<dbReference type="InterPro" id="IPR013819">
    <property type="entry name" value="LipOase_C"/>
</dbReference>
<feature type="domain" description="Lipoxygenase" evidence="16">
    <location>
        <begin position="219"/>
        <end position="965"/>
    </location>
</feature>
<dbReference type="PROSITE" id="PS51393">
    <property type="entry name" value="LIPOXYGENASE_3"/>
    <property type="match status" value="1"/>
</dbReference>
<dbReference type="InterPro" id="IPR001246">
    <property type="entry name" value="LipOase_plant"/>
</dbReference>
<evidence type="ECO:0000256" key="3">
    <source>
        <dbReference type="ARBA" id="ARBA00022516"/>
    </source>
</evidence>
<evidence type="ECO:0000256" key="12">
    <source>
        <dbReference type="PROSITE-ProRule" id="PRU00152"/>
    </source>
</evidence>
<dbReference type="OrthoDB" id="407298at2759"/>
<dbReference type="PROSITE" id="PS00081">
    <property type="entry name" value="LIPOXYGENASE_2"/>
    <property type="match status" value="1"/>
</dbReference>
<comment type="pathway">
    <text evidence="14">Lipid metabolism; oxylipin biosynthesis.</text>
</comment>
<evidence type="ECO:0000256" key="13">
    <source>
        <dbReference type="RuleBase" id="RU003974"/>
    </source>
</evidence>
<dbReference type="Gene3D" id="4.10.372.10">
    <property type="entry name" value="Lipoxygenase-1, Domain 3"/>
    <property type="match status" value="1"/>
</dbReference>
<dbReference type="Gene3D" id="3.10.450.60">
    <property type="match status" value="1"/>
</dbReference>
<evidence type="ECO:0000313" key="18">
    <source>
        <dbReference type="Proteomes" id="UP000797356"/>
    </source>
</evidence>
<keyword evidence="11 14" id="KW-0275">Fatty acid biosynthesis</keyword>
<keyword evidence="4 13" id="KW-0479">Metal-binding</keyword>
<dbReference type="Pfam" id="PF00305">
    <property type="entry name" value="Lipoxygenase"/>
    <property type="match status" value="2"/>
</dbReference>
<protein>
    <recommendedName>
        <fullName evidence="14">Lipoxygenase</fullName>
        <ecNumber evidence="14">1.13.11.-</ecNumber>
    </recommendedName>
</protein>
<dbReference type="FunFam" id="1.20.245.10:FF:000002">
    <property type="entry name" value="Lipoxygenase"/>
    <property type="match status" value="1"/>
</dbReference>
<dbReference type="EC" id="1.13.11.-" evidence="14"/>
<name>A0A8K0I959_COCNU</name>
<dbReference type="SMART" id="SM00308">
    <property type="entry name" value="LH2"/>
    <property type="match status" value="1"/>
</dbReference>
<keyword evidence="18" id="KW-1185">Reference proteome</keyword>
<evidence type="ECO:0000313" key="17">
    <source>
        <dbReference type="EMBL" id="KAG1342618.1"/>
    </source>
</evidence>
<dbReference type="PROSITE" id="PS50095">
    <property type="entry name" value="PLAT"/>
    <property type="match status" value="1"/>
</dbReference>
<dbReference type="GO" id="GO:0034440">
    <property type="term" value="P:lipid oxidation"/>
    <property type="evidence" value="ECO:0007669"/>
    <property type="project" value="InterPro"/>
</dbReference>
<dbReference type="GO" id="GO:0006633">
    <property type="term" value="P:fatty acid biosynthetic process"/>
    <property type="evidence" value="ECO:0007669"/>
    <property type="project" value="UniProtKB-KW"/>
</dbReference>
<proteinExistence type="inferred from homology"/>
<dbReference type="Pfam" id="PF01477">
    <property type="entry name" value="PLAT"/>
    <property type="match status" value="1"/>
</dbReference>
<dbReference type="AlphaFoldDB" id="A0A8K0I959"/>
<dbReference type="InterPro" id="IPR020833">
    <property type="entry name" value="LipOase_Fe_BS"/>
</dbReference>
<evidence type="ECO:0000256" key="6">
    <source>
        <dbReference type="ARBA" id="ARBA00022832"/>
    </source>
</evidence>
<evidence type="ECO:0000256" key="1">
    <source>
        <dbReference type="ARBA" id="ARBA00001962"/>
    </source>
</evidence>
<comment type="cofactor">
    <cofactor evidence="1 13">
        <name>Fe cation</name>
        <dbReference type="ChEBI" id="CHEBI:24875"/>
    </cofactor>
</comment>
<evidence type="ECO:0000256" key="5">
    <source>
        <dbReference type="ARBA" id="ARBA00022767"/>
    </source>
</evidence>
<evidence type="ECO:0000256" key="7">
    <source>
        <dbReference type="ARBA" id="ARBA00022964"/>
    </source>
</evidence>
<dbReference type="InterPro" id="IPR000907">
    <property type="entry name" value="LipOase"/>
</dbReference>
<evidence type="ECO:0000259" key="15">
    <source>
        <dbReference type="PROSITE" id="PS50095"/>
    </source>
</evidence>
<dbReference type="PROSITE" id="PS00711">
    <property type="entry name" value="LIPOXYGENASE_1"/>
    <property type="match status" value="1"/>
</dbReference>
<feature type="domain" description="PLAT" evidence="15">
    <location>
        <begin position="90"/>
        <end position="216"/>
    </location>
</feature>
<evidence type="ECO:0000256" key="14">
    <source>
        <dbReference type="RuleBase" id="RU003975"/>
    </source>
</evidence>
<dbReference type="GO" id="GO:0046872">
    <property type="term" value="F:metal ion binding"/>
    <property type="evidence" value="ECO:0007669"/>
    <property type="project" value="UniProtKB-UniRule"/>
</dbReference>
<keyword evidence="8 13" id="KW-0560">Oxidoreductase</keyword>
<evidence type="ECO:0000256" key="8">
    <source>
        <dbReference type="ARBA" id="ARBA00023002"/>
    </source>
</evidence>
<evidence type="ECO:0000256" key="2">
    <source>
        <dbReference type="ARBA" id="ARBA00009419"/>
    </source>
</evidence>
<evidence type="ECO:0000256" key="11">
    <source>
        <dbReference type="ARBA" id="ARBA00023160"/>
    </source>
</evidence>
<dbReference type="PRINTS" id="PR00087">
    <property type="entry name" value="LIPOXYGENASE"/>
</dbReference>
<organism evidence="17 18">
    <name type="scientific">Cocos nucifera</name>
    <name type="common">Coconut palm</name>
    <dbReference type="NCBI Taxonomy" id="13894"/>
    <lineage>
        <taxon>Eukaryota</taxon>
        <taxon>Viridiplantae</taxon>
        <taxon>Streptophyta</taxon>
        <taxon>Embryophyta</taxon>
        <taxon>Tracheophyta</taxon>
        <taxon>Spermatophyta</taxon>
        <taxon>Magnoliopsida</taxon>
        <taxon>Liliopsida</taxon>
        <taxon>Arecaceae</taxon>
        <taxon>Arecoideae</taxon>
        <taxon>Cocoseae</taxon>
        <taxon>Attaleinae</taxon>
        <taxon>Cocos</taxon>
    </lineage>
</organism>
<dbReference type="EMBL" id="CM017876">
    <property type="protein sequence ID" value="KAG1342618.1"/>
    <property type="molecule type" value="Genomic_DNA"/>
</dbReference>
<dbReference type="InterPro" id="IPR036392">
    <property type="entry name" value="PLAT/LH2_dom_sf"/>
</dbReference>
<comment type="caution">
    <text evidence="17">The sequence shown here is derived from an EMBL/GenBank/DDBJ whole genome shotgun (WGS) entry which is preliminary data.</text>
</comment>
<gene>
    <name evidence="17" type="ORF">COCNU_05G008470</name>
</gene>
<dbReference type="UniPathway" id="UPA00382"/>
<sequence>MAVRNEIMGFSQLERSSLVPAPRSVLLRGKQSRLCFASPALVSMEQRRRRSSRSTKVAAAISEDVVNLAVGKPEPVKFTVRAAVTVRRKSKEDVKEAIANHLDALVDKIGRNVVLELISTDINPRTKKPKKSGEAVIKDWFEKKNVKGERVVYTAEFVVDSAFGEPGAITITNRHQREFFLETIVVEGFPCGPVHFPCNSWVQSTKDLPTRRVFFSNKPYLPSETPAGLKNLREEELKELRGDGNGVRKLSDRIYDYATYNDLGNPDKGIEFARPILGGEKMPYPRRCRTGRPPTDTSESSFLSIAIIENLPNVLSLTALDIFVFTLLSVLIPVLCLPNFSLSICLLLDMLVESRIEKPHPIYVPRDEAFEESKQGAFSAGRLRAVLHSLIPSLIASISIDNHDFQGFHHIDNLYKEGLILKLGLQEHLFRKLPFVQKIQESSEGLLRYDTPSILSKDKFAWLRDDEFARQVVAGINPVNIERLQVFPPVGKLDPAVYGPPESAITEAHIAGQLNGLTVQQALEEGKLFMVDYHDIYLPFIERINELDGRKAYATRTLFFLTPMGTLKPVAIELGFPPSQPGEARPSMVLTPPCDATTNWQWMLAKAHVCSNDAGVHQLVNHWLRTHAVMEPFILAAHRHLSAMHPVFKLLHPHMRYTLEINALARQSLINAEGVIESCFTPGPYCMEMSAAYYRDLWRFDLEGLPADLIRRGMAVEDPTQPHGLRLLIEDYPYANDGLLLWSAIQRWVRSYVERYYPDPARVRSDSELQAWYHEGIHVGHAEKRHAPWWLPLDSPADLIGVLTTLIWLASAQHAALNFGQYPLGGYVPSRPPLMRRLVPDPERDPAEYAAFLADPHRFFLSAMPTVLQATKFMAVVDTLSTHSPDEAYLGERQQPGTWTADEAAVAGFREFAAEMGRVEEEISRRNADPRRCNRCGAGVLPYELLAPSSGPGVTCRGVPNSVSI</sequence>
<evidence type="ECO:0000256" key="4">
    <source>
        <dbReference type="ARBA" id="ARBA00022723"/>
    </source>
</evidence>
<reference evidence="17" key="2">
    <citation type="submission" date="2019-07" db="EMBL/GenBank/DDBJ databases">
        <authorList>
            <person name="Yang Y."/>
            <person name="Bocs S."/>
            <person name="Baudouin L."/>
        </authorList>
    </citation>
    <scope>NUCLEOTIDE SEQUENCE</scope>
    <source>
        <tissue evidence="17">Spear leaf of Hainan Tall coconut</tissue>
    </source>
</reference>
<dbReference type="PRINTS" id="PR00468">
    <property type="entry name" value="PLTLPOXGNASE"/>
</dbReference>
<keyword evidence="5 14" id="KW-0925">Oxylipin biosynthesis</keyword>
<dbReference type="CDD" id="cd01751">
    <property type="entry name" value="PLAT_LH2"/>
    <property type="match status" value="1"/>
</dbReference>
<dbReference type="InterPro" id="IPR042057">
    <property type="entry name" value="Lipoxy_PLAT/LH2"/>
</dbReference>